<sequence length="228" mass="25828">MSTLNLLRCAPHALKKQPVWVAPSRNIALSSFLRDAPAATASTKVLPGHEYYPGKEEYGTVIGNREIVGHGEIPYYSDSFMVPCPAIRFKEVDEELGKLREKEKGDWKLLTLEEKKTLYRASFNSTLEEVRAPSGDWKRCLGDNAILIGIMFFGLSVIGLSDPEFEPITVTNEWVDAQTEYLIKRRVQPVDGISSWYDYENNKFKPTWSIFTTKETSQSVKTLSERGV</sequence>
<dbReference type="RefSeq" id="XP_022342520.1">
    <property type="nucleotide sequence ID" value="XM_022486812.1"/>
</dbReference>
<keyword evidence="9" id="KW-0472">Membrane</keyword>
<evidence type="ECO:0000313" key="12">
    <source>
        <dbReference type="RefSeq" id="XP_022337907.1"/>
    </source>
</evidence>
<dbReference type="CDD" id="cd00922">
    <property type="entry name" value="Cyt_c_Oxidase_IV"/>
    <property type="match status" value="1"/>
</dbReference>
<keyword evidence="8 10" id="KW-0496">Mitochondrion</keyword>
<evidence type="ECO:0000256" key="7">
    <source>
        <dbReference type="ARBA" id="ARBA00023002"/>
    </source>
</evidence>
<dbReference type="InterPro" id="IPR013288">
    <property type="entry name" value="Cyt_c_oxidase_su4"/>
</dbReference>
<dbReference type="PANTHER" id="PTHR10707:SF10">
    <property type="entry name" value="CYTOCHROME C OXIDASE SUBUNIT 4"/>
    <property type="match status" value="1"/>
</dbReference>
<keyword evidence="5" id="KW-0809">Transit peptide</keyword>
<dbReference type="GO" id="GO:0006123">
    <property type="term" value="P:mitochondrial electron transport, cytochrome c to oxygen"/>
    <property type="evidence" value="ECO:0007669"/>
    <property type="project" value="InterPro"/>
</dbReference>
<dbReference type="GeneID" id="111136161"/>
<dbReference type="PRINTS" id="PR01873">
    <property type="entry name" value="CYTCOXIDASE4"/>
</dbReference>
<proteinExistence type="inferred from homology"/>
<dbReference type="GO" id="GO:0016491">
    <property type="term" value="F:oxidoreductase activity"/>
    <property type="evidence" value="ECO:0007669"/>
    <property type="project" value="UniProtKB-KW"/>
</dbReference>
<keyword evidence="3" id="KW-0812">Transmembrane</keyword>
<dbReference type="UniPathway" id="UPA00705"/>
<evidence type="ECO:0000256" key="10">
    <source>
        <dbReference type="RuleBase" id="RU367145"/>
    </source>
</evidence>
<evidence type="ECO:0000313" key="13">
    <source>
        <dbReference type="RefSeq" id="XP_022342520.1"/>
    </source>
</evidence>
<dbReference type="OrthoDB" id="186013at2759"/>
<accession>A0A8B8ERE8</accession>
<keyword evidence="6" id="KW-1133">Transmembrane helix</keyword>
<evidence type="ECO:0000256" key="9">
    <source>
        <dbReference type="ARBA" id="ARBA00023136"/>
    </source>
</evidence>
<evidence type="ECO:0000256" key="4">
    <source>
        <dbReference type="ARBA" id="ARBA00022792"/>
    </source>
</evidence>
<dbReference type="PANTHER" id="PTHR10707">
    <property type="entry name" value="CYTOCHROME C OXIDASE SUBUNIT IV"/>
    <property type="match status" value="1"/>
</dbReference>
<dbReference type="GO" id="GO:0045277">
    <property type="term" value="C:respiratory chain complex IV"/>
    <property type="evidence" value="ECO:0007669"/>
    <property type="project" value="InterPro"/>
</dbReference>
<comment type="subunit">
    <text evidence="10">Component of the cytochrome c oxidase (complex IV, CIV), a multisubunit enzyme composed of 14 subunits.</text>
</comment>
<comment type="pathway">
    <text evidence="10">Energy metabolism; oxidative phosphorylation.</text>
</comment>
<keyword evidence="11" id="KW-1185">Reference proteome</keyword>
<evidence type="ECO:0000313" key="11">
    <source>
        <dbReference type="Proteomes" id="UP000694844"/>
    </source>
</evidence>
<dbReference type="KEGG" id="cvn:111133662"/>
<name>A0A8B8ERE8_CRAVI</name>
<gene>
    <name evidence="13" type="primary">LOC111136161</name>
    <name evidence="12" type="synonym">LOC111133662</name>
</gene>
<dbReference type="RefSeq" id="XP_022337907.1">
    <property type="nucleotide sequence ID" value="XM_022482199.1"/>
</dbReference>
<evidence type="ECO:0000256" key="8">
    <source>
        <dbReference type="ARBA" id="ARBA00023128"/>
    </source>
</evidence>
<dbReference type="Pfam" id="PF02936">
    <property type="entry name" value="COX4"/>
    <property type="match status" value="1"/>
</dbReference>
<evidence type="ECO:0000256" key="6">
    <source>
        <dbReference type="ARBA" id="ARBA00022989"/>
    </source>
</evidence>
<comment type="subcellular location">
    <subcellularLocation>
        <location evidence="1 10">Mitochondrion inner membrane</location>
        <topology evidence="1 10">Single-pass membrane protein</topology>
    </subcellularLocation>
</comment>
<evidence type="ECO:0000256" key="3">
    <source>
        <dbReference type="ARBA" id="ARBA00022692"/>
    </source>
</evidence>
<dbReference type="InterPro" id="IPR004203">
    <property type="entry name" value="Cyt_c_oxidase_su4_fam"/>
</dbReference>
<keyword evidence="7" id="KW-0560">Oxidoreductase</keyword>
<evidence type="ECO:0000256" key="1">
    <source>
        <dbReference type="ARBA" id="ARBA00004434"/>
    </source>
</evidence>
<comment type="similarity">
    <text evidence="2 10">Belongs to the cytochrome c oxidase IV family.</text>
</comment>
<dbReference type="AlphaFoldDB" id="A0A8B8ERE8"/>
<dbReference type="SUPFAM" id="SSF81406">
    <property type="entry name" value="Mitochondrial cytochrome c oxidase subunit IV"/>
    <property type="match status" value="1"/>
</dbReference>
<organism evidence="11 13">
    <name type="scientific">Crassostrea virginica</name>
    <name type="common">Eastern oyster</name>
    <dbReference type="NCBI Taxonomy" id="6565"/>
    <lineage>
        <taxon>Eukaryota</taxon>
        <taxon>Metazoa</taxon>
        <taxon>Spiralia</taxon>
        <taxon>Lophotrochozoa</taxon>
        <taxon>Mollusca</taxon>
        <taxon>Bivalvia</taxon>
        <taxon>Autobranchia</taxon>
        <taxon>Pteriomorphia</taxon>
        <taxon>Ostreida</taxon>
        <taxon>Ostreoidea</taxon>
        <taxon>Ostreidae</taxon>
        <taxon>Crassostrea</taxon>
    </lineage>
</organism>
<evidence type="ECO:0000256" key="2">
    <source>
        <dbReference type="ARBA" id="ARBA00008135"/>
    </source>
</evidence>
<dbReference type="Proteomes" id="UP000694844">
    <property type="component" value="Chromosome 5"/>
</dbReference>
<comment type="function">
    <text evidence="10">Component of the cytochrome c oxidase, the last enzyme in the mitochondrial electron transport chain which drives oxidative phosphorylation.</text>
</comment>
<reference evidence="12 13" key="1">
    <citation type="submission" date="2025-04" db="UniProtKB">
        <authorList>
            <consortium name="RefSeq"/>
        </authorList>
    </citation>
    <scope>IDENTIFICATION</scope>
    <source>
        <tissue evidence="12 13">Whole sample</tissue>
    </source>
</reference>
<dbReference type="KEGG" id="cvn:111136161"/>
<dbReference type="FunFam" id="1.10.442.10:FF:000001">
    <property type="entry name" value="Cytochrome c oxidase subunit 4 isoform 1"/>
    <property type="match status" value="1"/>
</dbReference>
<dbReference type="Gene3D" id="1.10.442.10">
    <property type="entry name" value="Cytochrome c oxidase subunit IV"/>
    <property type="match status" value="1"/>
</dbReference>
<dbReference type="InterPro" id="IPR036639">
    <property type="entry name" value="Cyt_c_oxidase_su4_sf"/>
</dbReference>
<protein>
    <recommendedName>
        <fullName evidence="10">Cytochrome c oxidase subunit 4</fullName>
    </recommendedName>
</protein>
<dbReference type="GO" id="GO:0005743">
    <property type="term" value="C:mitochondrial inner membrane"/>
    <property type="evidence" value="ECO:0007669"/>
    <property type="project" value="UniProtKB-SubCell"/>
</dbReference>
<evidence type="ECO:0000256" key="5">
    <source>
        <dbReference type="ARBA" id="ARBA00022946"/>
    </source>
</evidence>
<keyword evidence="4 10" id="KW-0999">Mitochondrion inner membrane</keyword>